<dbReference type="InterPro" id="IPR007233">
    <property type="entry name" value="TRAPPC"/>
</dbReference>
<keyword evidence="1 6" id="KW-0813">Transport</keyword>
<dbReference type="VEuPathDB" id="FungiDB:AAP_04023"/>
<evidence type="ECO:0000256" key="7">
    <source>
        <dbReference type="SAM" id="MobiDB-lite"/>
    </source>
</evidence>
<evidence type="ECO:0000313" key="8">
    <source>
        <dbReference type="EMBL" id="KZZ90073.1"/>
    </source>
</evidence>
<keyword evidence="2 6" id="KW-0256">Endoplasmic reticulum</keyword>
<keyword evidence="9" id="KW-1185">Reference proteome</keyword>
<dbReference type="Proteomes" id="UP000242877">
    <property type="component" value="Unassembled WGS sequence"/>
</dbReference>
<dbReference type="Pfam" id="PF04099">
    <property type="entry name" value="Sybindin"/>
    <property type="match status" value="1"/>
</dbReference>
<dbReference type="EMBL" id="AZGZ01000018">
    <property type="protein sequence ID" value="KZZ90073.1"/>
    <property type="molecule type" value="Genomic_DNA"/>
</dbReference>
<evidence type="ECO:0000256" key="3">
    <source>
        <dbReference type="ARBA" id="ARBA00022892"/>
    </source>
</evidence>
<sequence length="228" mass="25721">MVVYAFYIFDRHAECIYKRRWSPKPLVAGSKVGRPGTSADSPATAFNMTSVGPTKPGESNDDDSKLIFGTVFSLRNMVRKLGGDDDSFLCYRTNQYKLHYYETPTNIKFVMLTDVNSSNMTLALQQIYVQLYVEYVVKNPLSPIEHPGGIGVNNELFEESLEHTFINPERINQYQTLYQGQGLAEINAPAFPRPHHYIDGAAQKVCVLQMRLHTCLISNLASPGAYER</sequence>
<dbReference type="InterPro" id="IPR011012">
    <property type="entry name" value="Longin-like_dom_sf"/>
</dbReference>
<evidence type="ECO:0000256" key="2">
    <source>
        <dbReference type="ARBA" id="ARBA00022824"/>
    </source>
</evidence>
<keyword evidence="3 6" id="KW-0931">ER-Golgi transport</keyword>
<comment type="subunit">
    <text evidence="6">Part of the multisubunit transport protein particle (TRAPP) complex.</text>
</comment>
<comment type="caution">
    <text evidence="8">The sequence shown here is derived from an EMBL/GenBank/DDBJ whole genome shotgun (WGS) entry which is preliminary data.</text>
</comment>
<feature type="compositionally biased region" description="Polar residues" evidence="7">
    <location>
        <begin position="38"/>
        <end position="52"/>
    </location>
</feature>
<comment type="similarity">
    <text evidence="5">Belongs to the TRAPP small subunits family. BET5 subfamily.</text>
</comment>
<dbReference type="GO" id="GO:0030008">
    <property type="term" value="C:TRAPP complex"/>
    <property type="evidence" value="ECO:0007669"/>
    <property type="project" value="UniProtKB-UniRule"/>
</dbReference>
<dbReference type="AlphaFoldDB" id="A0A162I8K2"/>
<dbReference type="GO" id="GO:0005783">
    <property type="term" value="C:endoplasmic reticulum"/>
    <property type="evidence" value="ECO:0007669"/>
    <property type="project" value="UniProtKB-SubCell"/>
</dbReference>
<feature type="region of interest" description="Disordered" evidence="7">
    <location>
        <begin position="30"/>
        <end position="61"/>
    </location>
</feature>
<dbReference type="GO" id="GO:0006888">
    <property type="term" value="P:endoplasmic reticulum to Golgi vesicle-mediated transport"/>
    <property type="evidence" value="ECO:0007669"/>
    <property type="project" value="UniProtKB-UniRule"/>
</dbReference>
<dbReference type="GO" id="GO:0005794">
    <property type="term" value="C:Golgi apparatus"/>
    <property type="evidence" value="ECO:0007669"/>
    <property type="project" value="UniProtKB-SubCell"/>
</dbReference>
<evidence type="ECO:0000256" key="5">
    <source>
        <dbReference type="ARBA" id="ARBA00038167"/>
    </source>
</evidence>
<organism evidence="8 9">
    <name type="scientific">Ascosphaera apis ARSEF 7405</name>
    <dbReference type="NCBI Taxonomy" id="392613"/>
    <lineage>
        <taxon>Eukaryota</taxon>
        <taxon>Fungi</taxon>
        <taxon>Dikarya</taxon>
        <taxon>Ascomycota</taxon>
        <taxon>Pezizomycotina</taxon>
        <taxon>Eurotiomycetes</taxon>
        <taxon>Eurotiomycetidae</taxon>
        <taxon>Onygenales</taxon>
        <taxon>Ascosphaeraceae</taxon>
        <taxon>Ascosphaera</taxon>
    </lineage>
</organism>
<comment type="subcellular location">
    <subcellularLocation>
        <location evidence="6">Endoplasmic reticulum</location>
    </subcellularLocation>
    <subcellularLocation>
        <location evidence="6">Golgi apparatus</location>
        <location evidence="6">cis-Golgi network</location>
    </subcellularLocation>
</comment>
<dbReference type="FunFam" id="3.30.450.70:FF:000013">
    <property type="entry name" value="TRAPP complex subunit, variant"/>
    <property type="match status" value="1"/>
</dbReference>
<evidence type="ECO:0000256" key="1">
    <source>
        <dbReference type="ARBA" id="ARBA00022448"/>
    </source>
</evidence>
<proteinExistence type="inferred from homology"/>
<evidence type="ECO:0000313" key="9">
    <source>
        <dbReference type="Proteomes" id="UP000242877"/>
    </source>
</evidence>
<dbReference type="OrthoDB" id="3364529at2759"/>
<dbReference type="PANTHER" id="PTHR23249:SF16">
    <property type="entry name" value="TRAFFICKING PROTEIN PARTICLE COMPLEX SUBUNIT 1"/>
    <property type="match status" value="1"/>
</dbReference>
<gene>
    <name evidence="8" type="ORF">AAP_04023</name>
</gene>
<name>A0A162I8K2_9EURO</name>
<dbReference type="CDD" id="cd14855">
    <property type="entry name" value="TRAPPC1_MUM2"/>
    <property type="match status" value="1"/>
</dbReference>
<dbReference type="Gene3D" id="3.30.450.70">
    <property type="match status" value="1"/>
</dbReference>
<evidence type="ECO:0000256" key="4">
    <source>
        <dbReference type="ARBA" id="ARBA00023034"/>
    </source>
</evidence>
<dbReference type="SUPFAM" id="SSF64356">
    <property type="entry name" value="SNARE-like"/>
    <property type="match status" value="1"/>
</dbReference>
<dbReference type="PANTHER" id="PTHR23249">
    <property type="entry name" value="TRAFFICKING PROTEIN PARTICLE COMPLEX SUBUNIT"/>
    <property type="match status" value="1"/>
</dbReference>
<protein>
    <recommendedName>
        <fullName evidence="6">Trafficking protein particle complex subunit</fullName>
    </recommendedName>
</protein>
<dbReference type="SMART" id="SM01399">
    <property type="entry name" value="Sybindin"/>
    <property type="match status" value="1"/>
</dbReference>
<evidence type="ECO:0000256" key="6">
    <source>
        <dbReference type="RuleBase" id="RU366065"/>
    </source>
</evidence>
<accession>A0A162I8K2</accession>
<reference evidence="8 9" key="1">
    <citation type="journal article" date="2016" name="Genome Biol. Evol.">
        <title>Divergent and convergent evolution of fungal pathogenicity.</title>
        <authorList>
            <person name="Shang Y."/>
            <person name="Xiao G."/>
            <person name="Zheng P."/>
            <person name="Cen K."/>
            <person name="Zhan S."/>
            <person name="Wang C."/>
        </authorList>
    </citation>
    <scope>NUCLEOTIDE SEQUENCE [LARGE SCALE GENOMIC DNA]</scope>
    <source>
        <strain evidence="8 9">ARSEF 7405</strain>
    </source>
</reference>
<keyword evidence="4 6" id="KW-0333">Golgi apparatus</keyword>